<protein>
    <submittedName>
        <fullName evidence="1">Uncharacterized protein</fullName>
    </submittedName>
</protein>
<evidence type="ECO:0000313" key="2">
    <source>
        <dbReference type="Proteomes" id="UP000215086"/>
    </source>
</evidence>
<name>A0A286RAZ6_9BACT</name>
<dbReference type="KEGG" id="ttf:THTE_0519"/>
<sequence>MGKLPVPQTRSLAEQIFPPILPRESCSPAPTPFLSVVARLGQMLQVFVIPAIAAGYSR</sequence>
<keyword evidence="2" id="KW-1185">Reference proteome</keyword>
<gene>
    <name evidence="1" type="ORF">THTE_0519</name>
</gene>
<evidence type="ECO:0000313" key="1">
    <source>
        <dbReference type="EMBL" id="ASV73121.1"/>
    </source>
</evidence>
<proteinExistence type="predicted"/>
<reference evidence="1 2" key="1">
    <citation type="journal article" name="Front. Microbiol.">
        <title>Sugar Metabolism of the First Thermophilic Planctomycete Thermogutta terrifontis: Comparative Genomic and Transcriptomic Approaches.</title>
        <authorList>
            <person name="Elcheninov A.G."/>
            <person name="Menzel P."/>
            <person name="Gudbergsdottir S.R."/>
            <person name="Slesarev A.I."/>
            <person name="Kadnikov V.V."/>
            <person name="Krogh A."/>
            <person name="Bonch-Osmolovskaya E.A."/>
            <person name="Peng X."/>
            <person name="Kublanov I.V."/>
        </authorList>
    </citation>
    <scope>NUCLEOTIDE SEQUENCE [LARGE SCALE GENOMIC DNA]</scope>
    <source>
        <strain evidence="1 2">R1</strain>
    </source>
</reference>
<accession>A0A286RAZ6</accession>
<dbReference type="EMBL" id="CP018477">
    <property type="protein sequence ID" value="ASV73121.1"/>
    <property type="molecule type" value="Genomic_DNA"/>
</dbReference>
<dbReference type="AlphaFoldDB" id="A0A286RAZ6"/>
<organism evidence="1 2">
    <name type="scientific">Thermogutta terrifontis</name>
    <dbReference type="NCBI Taxonomy" id="1331910"/>
    <lineage>
        <taxon>Bacteria</taxon>
        <taxon>Pseudomonadati</taxon>
        <taxon>Planctomycetota</taxon>
        <taxon>Planctomycetia</taxon>
        <taxon>Pirellulales</taxon>
        <taxon>Thermoguttaceae</taxon>
        <taxon>Thermogutta</taxon>
    </lineage>
</organism>
<dbReference type="Proteomes" id="UP000215086">
    <property type="component" value="Chromosome"/>
</dbReference>